<proteinExistence type="inferred from homology"/>
<comment type="caution">
    <text evidence="5">The sequence shown here is derived from an EMBL/GenBank/DDBJ whole genome shotgun (WGS) entry which is preliminary data.</text>
</comment>
<evidence type="ECO:0000256" key="3">
    <source>
        <dbReference type="HAMAP-Rule" id="MF_00023"/>
    </source>
</evidence>
<dbReference type="HAMAP" id="MF_00023">
    <property type="entry name" value="SmpB"/>
    <property type="match status" value="1"/>
</dbReference>
<comment type="function">
    <text evidence="3">Required for rescue of stalled ribosomes mediated by trans-translation. Binds to transfer-messenger RNA (tmRNA), required for stable association of tmRNA with ribosomes. tmRNA and SmpB together mimic tRNA shape, replacing the anticodon stem-loop with SmpB. tmRNA is encoded by the ssrA gene; the 2 termini fold to resemble tRNA(Ala) and it encodes a 'tag peptide', a short internal open reading frame. During trans-translation Ala-aminoacylated tmRNA acts like a tRNA, entering the A-site of stalled ribosomes, displacing the stalled mRNA. The ribosome then switches to translate the ORF on the tmRNA; the nascent peptide is terminated with the 'tag peptide' encoded by the tmRNA and targeted for degradation. The ribosome is freed to recommence translation, which seems to be the essential function of trans-translation.</text>
</comment>
<name>A0ABP3GK16_9ACTN</name>
<dbReference type="PANTHER" id="PTHR30308">
    <property type="entry name" value="TMRNA-BINDING COMPONENT OF TRANS-TRANSLATION TAGGING COMPLEX"/>
    <property type="match status" value="1"/>
</dbReference>
<dbReference type="Gene3D" id="2.40.280.10">
    <property type="match status" value="1"/>
</dbReference>
<dbReference type="PROSITE" id="PS01317">
    <property type="entry name" value="SSRP"/>
    <property type="match status" value="1"/>
</dbReference>
<keyword evidence="6" id="KW-1185">Reference proteome</keyword>
<accession>A0ABP3GK16</accession>
<evidence type="ECO:0000256" key="4">
    <source>
        <dbReference type="SAM" id="MobiDB-lite"/>
    </source>
</evidence>
<dbReference type="NCBIfam" id="TIGR00086">
    <property type="entry name" value="smpB"/>
    <property type="match status" value="1"/>
</dbReference>
<dbReference type="RefSeq" id="WP_344117903.1">
    <property type="nucleotide sequence ID" value="NZ_BAAABW010000014.1"/>
</dbReference>
<dbReference type="PANTHER" id="PTHR30308:SF2">
    <property type="entry name" value="SSRA-BINDING PROTEIN"/>
    <property type="match status" value="1"/>
</dbReference>
<dbReference type="InterPro" id="IPR000037">
    <property type="entry name" value="SsrA-bd_prot"/>
</dbReference>
<dbReference type="Proteomes" id="UP001500063">
    <property type="component" value="Unassembled WGS sequence"/>
</dbReference>
<dbReference type="InterPro" id="IPR023620">
    <property type="entry name" value="SmpB"/>
</dbReference>
<feature type="compositionally biased region" description="Basic and acidic residues" evidence="4">
    <location>
        <begin position="1"/>
        <end position="15"/>
    </location>
</feature>
<evidence type="ECO:0000313" key="5">
    <source>
        <dbReference type="EMBL" id="GAA0347777.1"/>
    </source>
</evidence>
<comment type="subcellular location">
    <subcellularLocation>
        <location evidence="3">Cytoplasm</location>
    </subcellularLocation>
    <text evidence="3">The tmRNA-SmpB complex associates with stalled 70S ribosomes.</text>
</comment>
<evidence type="ECO:0000313" key="6">
    <source>
        <dbReference type="Proteomes" id="UP001500063"/>
    </source>
</evidence>
<reference evidence="6" key="1">
    <citation type="journal article" date="2019" name="Int. J. Syst. Evol. Microbiol.">
        <title>The Global Catalogue of Microorganisms (GCM) 10K type strain sequencing project: providing services to taxonomists for standard genome sequencing and annotation.</title>
        <authorList>
            <consortium name="The Broad Institute Genomics Platform"/>
            <consortium name="The Broad Institute Genome Sequencing Center for Infectious Disease"/>
            <person name="Wu L."/>
            <person name="Ma J."/>
        </authorList>
    </citation>
    <scope>NUCLEOTIDE SEQUENCE [LARGE SCALE GENOMIC DNA]</scope>
    <source>
        <strain evidence="6">JCM 4565</strain>
    </source>
</reference>
<feature type="compositionally biased region" description="Basic and acidic residues" evidence="4">
    <location>
        <begin position="135"/>
        <end position="153"/>
    </location>
</feature>
<keyword evidence="2 3" id="KW-0694">RNA-binding</keyword>
<dbReference type="CDD" id="cd09294">
    <property type="entry name" value="SmpB"/>
    <property type="match status" value="1"/>
</dbReference>
<feature type="compositionally biased region" description="Basic residues" evidence="4">
    <location>
        <begin position="159"/>
        <end position="169"/>
    </location>
</feature>
<keyword evidence="1 3" id="KW-0963">Cytoplasm</keyword>
<evidence type="ECO:0000256" key="2">
    <source>
        <dbReference type="ARBA" id="ARBA00022884"/>
    </source>
</evidence>
<dbReference type="SUPFAM" id="SSF74982">
    <property type="entry name" value="Small protein B (SmpB)"/>
    <property type="match status" value="1"/>
</dbReference>
<organism evidence="5 6">
    <name type="scientific">Streptomyces blastmyceticus</name>
    <dbReference type="NCBI Taxonomy" id="68180"/>
    <lineage>
        <taxon>Bacteria</taxon>
        <taxon>Bacillati</taxon>
        <taxon>Actinomycetota</taxon>
        <taxon>Actinomycetes</taxon>
        <taxon>Kitasatosporales</taxon>
        <taxon>Streptomycetaceae</taxon>
        <taxon>Streptomyces</taxon>
    </lineage>
</organism>
<comment type="similarity">
    <text evidence="3">Belongs to the SmpB family.</text>
</comment>
<feature type="region of interest" description="Disordered" evidence="4">
    <location>
        <begin position="135"/>
        <end position="169"/>
    </location>
</feature>
<sequence length="169" mass="19515">MAKEKKAKEKPDRKMVAQNKKARHDYHILDTYECGMVLTGTEVKSLRQGRASLVDGFVQIDGGEAWLHNVHVPEYAQGTWTNHSARRKRKLLMHRDEIDKLDSKSQESGHTIVPLALYFRAGRAKVEIALAKGKKEYDKRQTLREKQDTRESNRAIAAARRRQRAQQRP</sequence>
<dbReference type="NCBIfam" id="NF003843">
    <property type="entry name" value="PRK05422.1"/>
    <property type="match status" value="1"/>
</dbReference>
<dbReference type="EMBL" id="BAAABW010000014">
    <property type="protein sequence ID" value="GAA0347777.1"/>
    <property type="molecule type" value="Genomic_DNA"/>
</dbReference>
<dbReference type="InterPro" id="IPR020081">
    <property type="entry name" value="SsrA-bd_prot_CS"/>
</dbReference>
<dbReference type="Pfam" id="PF01668">
    <property type="entry name" value="SmpB"/>
    <property type="match status" value="1"/>
</dbReference>
<evidence type="ECO:0000256" key="1">
    <source>
        <dbReference type="ARBA" id="ARBA00022490"/>
    </source>
</evidence>
<gene>
    <name evidence="3 5" type="primary">smpB</name>
    <name evidence="5" type="ORF">GCM10010319_25430</name>
</gene>
<protein>
    <recommendedName>
        <fullName evidence="3">SsrA-binding protein</fullName>
    </recommendedName>
    <alternativeName>
        <fullName evidence="3">Small protein B</fullName>
    </alternativeName>
</protein>
<feature type="region of interest" description="Disordered" evidence="4">
    <location>
        <begin position="1"/>
        <end position="20"/>
    </location>
</feature>